<sequence length="67" mass="8210">MCVSDEEFEFMLFFHDFLKYMEKNNVSSYKELQRIYGNDLEEKIRILYKQEIVDFDQINVFLRKTAG</sequence>
<evidence type="ECO:0000313" key="2">
    <source>
        <dbReference type="Proteomes" id="UP000464754"/>
    </source>
</evidence>
<dbReference type="AlphaFoldDB" id="A0A6N4TEF0"/>
<gene>
    <name evidence="1" type="ORF">Aargi30884_02130</name>
</gene>
<dbReference type="Proteomes" id="UP000464754">
    <property type="component" value="Chromosome"/>
</dbReference>
<organism evidence="1 2">
    <name type="scientific">Amedibacterium intestinale</name>
    <dbReference type="NCBI Taxonomy" id="2583452"/>
    <lineage>
        <taxon>Bacteria</taxon>
        <taxon>Bacillati</taxon>
        <taxon>Bacillota</taxon>
        <taxon>Erysipelotrichia</taxon>
        <taxon>Erysipelotrichales</taxon>
        <taxon>Erysipelotrichaceae</taxon>
        <taxon>Amedibacterium</taxon>
    </lineage>
</organism>
<dbReference type="EMBL" id="AP019695">
    <property type="protein sequence ID" value="BBK21310.1"/>
    <property type="molecule type" value="Genomic_DNA"/>
</dbReference>
<protein>
    <submittedName>
        <fullName evidence="1">Uncharacterized protein</fullName>
    </submittedName>
</protein>
<evidence type="ECO:0000313" key="1">
    <source>
        <dbReference type="EMBL" id="BBK21310.1"/>
    </source>
</evidence>
<reference evidence="2" key="1">
    <citation type="submission" date="2019-05" db="EMBL/GenBank/DDBJ databases">
        <title>Complete genome sequencing of Absiella argi strain JCM 30884.</title>
        <authorList>
            <person name="Sakamoto M."/>
            <person name="Murakami T."/>
            <person name="Mori H."/>
        </authorList>
    </citation>
    <scope>NUCLEOTIDE SEQUENCE [LARGE SCALE GENOMIC DNA]</scope>
    <source>
        <strain evidence="2">JCM 30884</strain>
    </source>
</reference>
<dbReference type="KEGG" id="aarg:Aargi30884_02130"/>
<name>A0A6N4TEF0_9FIRM</name>
<keyword evidence="2" id="KW-1185">Reference proteome</keyword>
<accession>A0A6N4TEF0</accession>
<proteinExistence type="predicted"/>
<dbReference type="RefSeq" id="WP_115714529.1">
    <property type="nucleotide sequence ID" value="NZ_AP019695.1"/>
</dbReference>